<dbReference type="EMBL" id="CP011269">
    <property type="protein sequence ID" value="ALI27025.1"/>
    <property type="molecule type" value="Genomic_DNA"/>
</dbReference>
<keyword evidence="2" id="KW-1185">Reference proteome</keyword>
<dbReference type="PATRIC" id="fig|1766.6.peg.3180"/>
<organism evidence="1 2">
    <name type="scientific">Mycolicibacterium fortuitum</name>
    <name type="common">Mycobacterium fortuitum</name>
    <dbReference type="NCBI Taxonomy" id="1766"/>
    <lineage>
        <taxon>Bacteria</taxon>
        <taxon>Bacillati</taxon>
        <taxon>Actinomycetota</taxon>
        <taxon>Actinomycetes</taxon>
        <taxon>Mycobacteriales</taxon>
        <taxon>Mycobacteriaceae</taxon>
        <taxon>Mycolicibacterium</taxon>
    </lineage>
</organism>
<protein>
    <submittedName>
        <fullName evidence="1">Uncharacterized protein</fullName>
    </submittedName>
</protein>
<proteinExistence type="predicted"/>
<reference evidence="1 2" key="1">
    <citation type="journal article" date="2015" name="MBio">
        <title>Enzymatic Degradation of Phenazines Can Generate Energy and Protect Sensitive Organisms from Toxicity.</title>
        <authorList>
            <person name="Costa K.C."/>
            <person name="Bergkessel M."/>
            <person name="Saunders S."/>
            <person name="Korlach J."/>
            <person name="Newman D.K."/>
        </authorList>
    </citation>
    <scope>NUCLEOTIDE SEQUENCE [LARGE SCALE GENOMIC DNA]</scope>
    <source>
        <strain evidence="1 2">CT6</strain>
    </source>
</reference>
<dbReference type="RefSeq" id="WP_054602337.1">
    <property type="nucleotide sequence ID" value="NZ_CP011269.1"/>
</dbReference>
<evidence type="ECO:0000313" key="1">
    <source>
        <dbReference type="EMBL" id="ALI27025.1"/>
    </source>
</evidence>
<accession>A0A0N9Y6Y6</accession>
<dbReference type="KEGG" id="mft:XA26_31960"/>
<name>A0A0N9Y6Y6_MYCFO</name>
<dbReference type="Proteomes" id="UP000057134">
    <property type="component" value="Chromosome"/>
</dbReference>
<dbReference type="AlphaFoldDB" id="A0A0N9Y6Y6"/>
<sequence length="791" mass="87150">MPDEPYRTASLRFATSQLQRAMMRTVELGDATDRERAQQKMRRWQDVVAGMISGQLSIGSRAPVADTPVWVTLEVAHGGFATGRCVAESALTDDETELLAALPGDVPGVTARERLNLWFLGDAGQAQLREALHGGRYRVEVPEEAALAVVVLLLDNDFAEQALDLVAELRPFMHRLRFTPRFESVARLSGAAVRLASAADTAQSLREVSVPPQIVAMRTTLGVWNPLYDRLVSLWSATVDGELPRLDANRSVVGGWPCRRWPAEWAHDRARWLADFQQACHRYEFGGRHAHPKSNFTRLHHALESCPNGSETLPAHEVGWIRRALANTITRHGITGSEGRSSLRATQHAIATAPTYADLAQVLARRLDRYPADGGIPSLDPIAAAVDDNEQTVDGIPAGTAMPRHLLRKAARALEAPVDELVSRGVIRSSEVLAIVLPQLTSRLTAASIDDPVLAGLYEQTYTAFRRRRSLLLLNLEQQVRFDELPWIAALHPCRSGHADNANAARQSLRQASMLALTAFPHTILPNPLIRELRTLATESGLQLPLVEEVAADIFMGTFTEKWRSAAAIASRTMGGTLYARYYDLPPASFWATRGRTTRRWRKPTAEDFAALCTERAVDASGPKFHARTSSWVARNGAVLEQSQILTTHNLATLVYELALVEQVRVSAHDLARNTFTWVIRRLTQPTHDPHSALIQLKNAAYAWRQAIFLLSFCDPAVQRSQMELMRDEAAAAGIDHYFRPAIDGLAHVIDGGSFTASGTVATDTGRRFLGWAVGRHWYLAQGSADNAGTS</sequence>
<evidence type="ECO:0000313" key="2">
    <source>
        <dbReference type="Proteomes" id="UP000057134"/>
    </source>
</evidence>
<gene>
    <name evidence="1" type="ORF">XA26_31960</name>
</gene>